<keyword evidence="5" id="KW-1185">Reference proteome</keyword>
<dbReference type="InterPro" id="IPR005532">
    <property type="entry name" value="SUMF_dom"/>
</dbReference>
<dbReference type="InterPro" id="IPR042095">
    <property type="entry name" value="SUMF_sf"/>
</dbReference>
<dbReference type="RefSeq" id="WP_190383184.1">
    <property type="nucleotide sequence ID" value="NZ_JACJQT010000029.1"/>
</dbReference>
<dbReference type="Gene3D" id="3.90.1580.10">
    <property type="entry name" value="paralog of FGE (formylglycine-generating enzyme)"/>
    <property type="match status" value="1"/>
</dbReference>
<comment type="caution">
    <text evidence="4">The sequence shown here is derived from an EMBL/GenBank/DDBJ whole genome shotgun (WGS) entry which is preliminary data.</text>
</comment>
<dbReference type="PANTHER" id="PTHR23150">
    <property type="entry name" value="SULFATASE MODIFYING FACTOR 1, 2"/>
    <property type="match status" value="1"/>
</dbReference>
<feature type="domain" description="Sulfatase-modifying factor enzyme-like" evidence="3">
    <location>
        <begin position="468"/>
        <end position="702"/>
    </location>
</feature>
<dbReference type="PANTHER" id="PTHR23150:SF19">
    <property type="entry name" value="FORMYLGLYCINE-GENERATING ENZYME"/>
    <property type="match status" value="1"/>
</dbReference>
<dbReference type="SUPFAM" id="SSF56436">
    <property type="entry name" value="C-type lectin-like"/>
    <property type="match status" value="1"/>
</dbReference>
<evidence type="ECO:0000259" key="3">
    <source>
        <dbReference type="Pfam" id="PF03781"/>
    </source>
</evidence>
<protein>
    <submittedName>
        <fullName evidence="4">SUMF1/EgtB/PvdO family nonheme iron enzyme</fullName>
    </submittedName>
</protein>
<dbReference type="Proteomes" id="UP000606721">
    <property type="component" value="Unassembled WGS sequence"/>
</dbReference>
<dbReference type="InterPro" id="IPR051043">
    <property type="entry name" value="Sulfatase_Mod_Factor_Kinase"/>
</dbReference>
<evidence type="ECO:0000256" key="1">
    <source>
        <dbReference type="SAM" id="Coils"/>
    </source>
</evidence>
<dbReference type="EMBL" id="JACJQT010000029">
    <property type="protein sequence ID" value="MBD2279100.1"/>
    <property type="molecule type" value="Genomic_DNA"/>
</dbReference>
<reference evidence="4 5" key="1">
    <citation type="journal article" date="2020" name="ISME J.">
        <title>Comparative genomics reveals insights into cyanobacterial evolution and habitat adaptation.</title>
        <authorList>
            <person name="Chen M.Y."/>
            <person name="Teng W.K."/>
            <person name="Zhao L."/>
            <person name="Hu C.X."/>
            <person name="Zhou Y.K."/>
            <person name="Han B.P."/>
            <person name="Song L.R."/>
            <person name="Shu W.S."/>
        </authorList>
    </citation>
    <scope>NUCLEOTIDE SEQUENCE [LARGE SCALE GENOMIC DNA]</scope>
    <source>
        <strain evidence="4 5">FACHB-1040</strain>
    </source>
</reference>
<gene>
    <name evidence="4" type="ORF">H6F99_12580</name>
</gene>
<dbReference type="NCBIfam" id="NF047832">
    <property type="entry name" value="caspase_w_EACC1"/>
    <property type="match status" value="1"/>
</dbReference>
<keyword evidence="1" id="KW-0175">Coiled coil</keyword>
<evidence type="ECO:0000313" key="4">
    <source>
        <dbReference type="EMBL" id="MBD2279100.1"/>
    </source>
</evidence>
<proteinExistence type="predicted"/>
<dbReference type="SUPFAM" id="SSF52129">
    <property type="entry name" value="Caspase-like"/>
    <property type="match status" value="1"/>
</dbReference>
<feature type="coiled-coil region" evidence="1">
    <location>
        <begin position="356"/>
        <end position="416"/>
    </location>
</feature>
<evidence type="ECO:0000259" key="2">
    <source>
        <dbReference type="Pfam" id="PF00656"/>
    </source>
</evidence>
<dbReference type="InterPro" id="IPR011600">
    <property type="entry name" value="Pept_C14_caspase"/>
</dbReference>
<accession>A0ABR8BYE5</accession>
<dbReference type="Gene3D" id="3.40.50.1460">
    <property type="match status" value="1"/>
</dbReference>
<feature type="domain" description="Peptidase C14 caspase" evidence="2">
    <location>
        <begin position="3"/>
        <end position="216"/>
    </location>
</feature>
<sequence length="709" mass="79993">MAKKIALLIGVSEYGAGIPPLLSALNDVQAMERVLQNPNLGNFAQVERLLNPDSVAMRIGIQKLFKNAGKEDLLLFYFSGHGITNDDNHLYLATRNTAKDDFEATAVDASFIQTQSKSCYSKRQVLILDACYSGAFANGWHTKSIGVDIKKQLGAEGRVVLTSSGATQTSFAQEGATLSLYTQYLVEGIETGAADTDNDGNIHVQELHTYAKLKVQAVKPNMTPDIILDKEGFNILLAYAPKNPEAEYRKLVEQYAKNGELKRIAIEVLKAKRKTLVITDAKAEEIETEVLEPFRRRLINLQSYKQYFAEEVEQQYPLDEHTLKILKDYQQDVLGLRDEDVESMELEITSVKEAEYQKQLQIQKQQEEEALQLQQQAKELSQLRLQQEAERLQRQREAEAAEQLRLQQEAEALQGQQQKEAEKNKSGYQLKTFQFETAQINQNGTEIKRIAKSAEYFTQDLGNGVFLEMVHIPGGTFLMGSPESDESPISSESPQHQVTVPSFFMGKYPVTQKQWRLVAALPKVKIDLESDPSRFKGDNLPVERVSWNHTQEFCARLSLKTNQTYRLPSEAEWEYACRGGTTTPFYFGEIISTELANYDGNYTYGGGAKGEYRGKTTEVGKFPANPCGLYDMCGNVWEWCEDEWHKNYINAPADGSAWLDKNSESRLLRGGSWYYDPGNCRSAFRYLNALVGFYDDFGFRVVCSGAART</sequence>
<evidence type="ECO:0000313" key="5">
    <source>
        <dbReference type="Proteomes" id="UP000606721"/>
    </source>
</evidence>
<dbReference type="Pfam" id="PF00656">
    <property type="entry name" value="Peptidase_C14"/>
    <property type="match status" value="1"/>
</dbReference>
<name>A0ABR8BYE5_APHFL</name>
<dbReference type="InterPro" id="IPR029030">
    <property type="entry name" value="Caspase-like_dom_sf"/>
</dbReference>
<dbReference type="InterPro" id="IPR016187">
    <property type="entry name" value="CTDL_fold"/>
</dbReference>
<dbReference type="Pfam" id="PF03781">
    <property type="entry name" value="FGE-sulfatase"/>
    <property type="match status" value="1"/>
</dbReference>
<organism evidence="4 5">
    <name type="scientific">Aphanizomenon flos-aquae FACHB-1040</name>
    <dbReference type="NCBI Taxonomy" id="2692887"/>
    <lineage>
        <taxon>Bacteria</taxon>
        <taxon>Bacillati</taxon>
        <taxon>Cyanobacteriota</taxon>
        <taxon>Cyanophyceae</taxon>
        <taxon>Nostocales</taxon>
        <taxon>Aphanizomenonaceae</taxon>
        <taxon>Aphanizomenon</taxon>
    </lineage>
</organism>